<keyword evidence="8" id="KW-0503">Monooxygenase</keyword>
<evidence type="ECO:0000256" key="2">
    <source>
        <dbReference type="ARBA" id="ARBA00022617"/>
    </source>
</evidence>
<dbReference type="GO" id="GO:0016705">
    <property type="term" value="F:oxidoreductase activity, acting on paired donors, with incorporation or reduction of molecular oxygen"/>
    <property type="evidence" value="ECO:0007669"/>
    <property type="project" value="InterPro"/>
</dbReference>
<dbReference type="PRINTS" id="PR00463">
    <property type="entry name" value="EP450I"/>
</dbReference>
<dbReference type="GeneTree" id="ENSGT00940000170782"/>
<accession>A0A1W5BB32</accession>
<dbReference type="PANTHER" id="PTHR24302">
    <property type="entry name" value="CYTOCHROME P450 FAMILY 3"/>
    <property type="match status" value="1"/>
</dbReference>
<dbReference type="GO" id="GO:0005506">
    <property type="term" value="F:iron ion binding"/>
    <property type="evidence" value="ECO:0007669"/>
    <property type="project" value="InterPro"/>
</dbReference>
<dbReference type="PANTHER" id="PTHR24302:SF15">
    <property type="entry name" value="FATTY-ACID PEROXYGENASE"/>
    <property type="match status" value="1"/>
</dbReference>
<reference evidence="10" key="1">
    <citation type="journal article" date="2002" name="Science">
        <title>The draft genome of Ciona intestinalis: insights into chordate and vertebrate origins.</title>
        <authorList>
            <person name="Dehal P."/>
            <person name="Satou Y."/>
            <person name="Campbell R.K."/>
            <person name="Chapman J."/>
            <person name="Degnan B."/>
            <person name="De Tomaso A."/>
            <person name="Davidson B."/>
            <person name="Di Gregorio A."/>
            <person name="Gelpke M."/>
            <person name="Goodstein D.M."/>
            <person name="Harafuji N."/>
            <person name="Hastings K.E."/>
            <person name="Ho I."/>
            <person name="Hotta K."/>
            <person name="Huang W."/>
            <person name="Kawashima T."/>
            <person name="Lemaire P."/>
            <person name="Martinez D."/>
            <person name="Meinertzhagen I.A."/>
            <person name="Necula S."/>
            <person name="Nonaka M."/>
            <person name="Putnam N."/>
            <person name="Rash S."/>
            <person name="Saiga H."/>
            <person name="Satake M."/>
            <person name="Terry A."/>
            <person name="Yamada L."/>
            <person name="Wang H.G."/>
            <person name="Awazu S."/>
            <person name="Azumi K."/>
            <person name="Boore J."/>
            <person name="Branno M."/>
            <person name="Chin-Bow S."/>
            <person name="DeSantis R."/>
            <person name="Doyle S."/>
            <person name="Francino P."/>
            <person name="Keys D.N."/>
            <person name="Haga S."/>
            <person name="Hayashi H."/>
            <person name="Hino K."/>
            <person name="Imai K.S."/>
            <person name="Inaba K."/>
            <person name="Kano S."/>
            <person name="Kobayashi K."/>
            <person name="Kobayashi M."/>
            <person name="Lee B.I."/>
            <person name="Makabe K.W."/>
            <person name="Manohar C."/>
            <person name="Matassi G."/>
            <person name="Medina M."/>
            <person name="Mochizuki Y."/>
            <person name="Mount S."/>
            <person name="Morishita T."/>
            <person name="Miura S."/>
            <person name="Nakayama A."/>
            <person name="Nishizaka S."/>
            <person name="Nomoto H."/>
            <person name="Ohta F."/>
            <person name="Oishi K."/>
            <person name="Rigoutsos I."/>
            <person name="Sano M."/>
            <person name="Sasaki A."/>
            <person name="Sasakura Y."/>
            <person name="Shoguchi E."/>
            <person name="Shin-i T."/>
            <person name="Spagnuolo A."/>
            <person name="Stainier D."/>
            <person name="Suzuki M.M."/>
            <person name="Tassy O."/>
            <person name="Takatori N."/>
            <person name="Tokuoka M."/>
            <person name="Yagi K."/>
            <person name="Yoshizaki F."/>
            <person name="Wada S."/>
            <person name="Zhang C."/>
            <person name="Hyatt P.D."/>
            <person name="Larimer F."/>
            <person name="Detter C."/>
            <person name="Doggett N."/>
            <person name="Glavina T."/>
            <person name="Hawkins T."/>
            <person name="Richardson P."/>
            <person name="Lucas S."/>
            <person name="Kohara Y."/>
            <person name="Levine M."/>
            <person name="Satoh N."/>
            <person name="Rokhsar D.S."/>
        </authorList>
    </citation>
    <scope>NUCLEOTIDE SEQUENCE [LARGE SCALE GENOMIC DNA]</scope>
</reference>
<dbReference type="GeneID" id="108949918"/>
<feature type="binding site" description="axial binding residue" evidence="7">
    <location>
        <position position="28"/>
    </location>
    <ligand>
        <name>heme</name>
        <dbReference type="ChEBI" id="CHEBI:30413"/>
    </ligand>
    <ligandPart>
        <name>Fe</name>
        <dbReference type="ChEBI" id="CHEBI:18248"/>
    </ligandPart>
</feature>
<keyword evidence="4 8" id="KW-0560">Oxidoreductase</keyword>
<comment type="cofactor">
    <cofactor evidence="7">
        <name>heme</name>
        <dbReference type="ChEBI" id="CHEBI:30413"/>
    </cofactor>
</comment>
<keyword evidence="10" id="KW-1185">Reference proteome</keyword>
<evidence type="ECO:0000313" key="9">
    <source>
        <dbReference type="Ensembl" id="ENSCINP00000036093.1"/>
    </source>
</evidence>
<dbReference type="SUPFAM" id="SSF48264">
    <property type="entry name" value="Cytochrome P450"/>
    <property type="match status" value="1"/>
</dbReference>
<evidence type="ECO:0000313" key="10">
    <source>
        <dbReference type="Proteomes" id="UP000008144"/>
    </source>
</evidence>
<keyword evidence="2 7" id="KW-0349">Heme</keyword>
<evidence type="ECO:0000256" key="1">
    <source>
        <dbReference type="ARBA" id="ARBA00010617"/>
    </source>
</evidence>
<reference evidence="9" key="2">
    <citation type="journal article" date="2008" name="Genome Biol.">
        <title>Improved genome assembly and evidence-based global gene model set for the chordate Ciona intestinalis: new insight into intron and operon populations.</title>
        <authorList>
            <person name="Satou Y."/>
            <person name="Mineta K."/>
            <person name="Ogasawara M."/>
            <person name="Sasakura Y."/>
            <person name="Shoguchi E."/>
            <person name="Ueno K."/>
            <person name="Yamada L."/>
            <person name="Matsumoto J."/>
            <person name="Wasserscheid J."/>
            <person name="Dewar K."/>
            <person name="Wiley G.B."/>
            <person name="Macmil S.L."/>
            <person name="Roe B.A."/>
            <person name="Zeller R.W."/>
            <person name="Hastings K.E."/>
            <person name="Lemaire P."/>
            <person name="Lindquist E."/>
            <person name="Endo T."/>
            <person name="Hotta K."/>
            <person name="Inaba K."/>
        </authorList>
    </citation>
    <scope>NUCLEOTIDE SEQUENCE [LARGE SCALE GENOMIC DNA]</scope>
    <source>
        <strain evidence="9">wild type</strain>
    </source>
</reference>
<dbReference type="Proteomes" id="UP000008144">
    <property type="component" value="Chromosome 11"/>
</dbReference>
<accession>H2Y2F8</accession>
<keyword evidence="3 7" id="KW-0479">Metal-binding</keyword>
<name>H2Y2F8_CIOIN</name>
<dbReference type="OrthoDB" id="1470350at2759"/>
<gene>
    <name evidence="9" type="primary">LOC108949918</name>
</gene>
<dbReference type="InterPro" id="IPR050705">
    <property type="entry name" value="Cytochrome_P450_3A"/>
</dbReference>
<protein>
    <submittedName>
        <fullName evidence="9">Cytochrome P450 3A31-like</fullName>
    </submittedName>
</protein>
<evidence type="ECO:0000256" key="5">
    <source>
        <dbReference type="ARBA" id="ARBA00023004"/>
    </source>
</evidence>
<dbReference type="InterPro" id="IPR036396">
    <property type="entry name" value="Cyt_P450_sf"/>
</dbReference>
<comment type="function">
    <text evidence="6">Cytochromes P450 are a group of heme-thiolate monooxygenases. They oxidize a variety of structurally unrelated compounds, including steroids, fatty acids, and xenobiotics.</text>
</comment>
<evidence type="ECO:0000256" key="7">
    <source>
        <dbReference type="PIRSR" id="PIRSR602401-1"/>
    </source>
</evidence>
<dbReference type="FunFam" id="1.10.630.10:FF:000241">
    <property type="entry name" value="cytochrome P450 3A31-like"/>
    <property type="match status" value="1"/>
</dbReference>
<reference evidence="9" key="3">
    <citation type="submission" date="2025-08" db="UniProtKB">
        <authorList>
            <consortium name="Ensembl"/>
        </authorList>
    </citation>
    <scope>IDENTIFICATION</scope>
</reference>
<dbReference type="GO" id="GO:0020037">
    <property type="term" value="F:heme binding"/>
    <property type="evidence" value="ECO:0007669"/>
    <property type="project" value="InterPro"/>
</dbReference>
<organism evidence="9 10">
    <name type="scientific">Ciona intestinalis</name>
    <name type="common">Transparent sea squirt</name>
    <name type="synonym">Ascidia intestinalis</name>
    <dbReference type="NCBI Taxonomy" id="7719"/>
    <lineage>
        <taxon>Eukaryota</taxon>
        <taxon>Metazoa</taxon>
        <taxon>Chordata</taxon>
        <taxon>Tunicata</taxon>
        <taxon>Ascidiacea</taxon>
        <taxon>Phlebobranchia</taxon>
        <taxon>Cionidae</taxon>
        <taxon>Ciona</taxon>
    </lineage>
</organism>
<dbReference type="EMBL" id="EAAA01000670">
    <property type="status" value="NOT_ANNOTATED_CDS"/>
    <property type="molecule type" value="Genomic_DNA"/>
</dbReference>
<evidence type="ECO:0000256" key="4">
    <source>
        <dbReference type="ARBA" id="ARBA00023002"/>
    </source>
</evidence>
<dbReference type="Pfam" id="PF00067">
    <property type="entry name" value="p450"/>
    <property type="match status" value="1"/>
</dbReference>
<dbReference type="InterPro" id="IPR001128">
    <property type="entry name" value="Cyt_P450"/>
</dbReference>
<sequence length="85" mass="9902">MFCLYRMLDMNEIDPMIFQPFGAGPRNCIGMRFALLEIKITFAKLLQKFYLDVCEDTPASPLDVTFKMSMKPKDQIFLKVTKINE</sequence>
<proteinExistence type="inferred from homology"/>
<reference evidence="9" key="4">
    <citation type="submission" date="2025-09" db="UniProtKB">
        <authorList>
            <consortium name="Ensembl"/>
        </authorList>
    </citation>
    <scope>IDENTIFICATION</scope>
</reference>
<dbReference type="OMA" id="FNCRATL"/>
<dbReference type="RefSeq" id="XP_018669613.1">
    <property type="nucleotide sequence ID" value="XM_018814068.2"/>
</dbReference>
<evidence type="ECO:0000256" key="6">
    <source>
        <dbReference type="ARBA" id="ARBA00043906"/>
    </source>
</evidence>
<dbReference type="InParanoid" id="H2Y2F8"/>
<evidence type="ECO:0000256" key="3">
    <source>
        <dbReference type="ARBA" id="ARBA00022723"/>
    </source>
</evidence>
<dbReference type="InterPro" id="IPR002401">
    <property type="entry name" value="Cyt_P450_E_grp-I"/>
</dbReference>
<dbReference type="HOGENOM" id="CLU_001570_5_7_1"/>
<dbReference type="AlphaFoldDB" id="H2Y2F8"/>
<evidence type="ECO:0000256" key="8">
    <source>
        <dbReference type="RuleBase" id="RU000461"/>
    </source>
</evidence>
<dbReference type="GO" id="GO:0004497">
    <property type="term" value="F:monooxygenase activity"/>
    <property type="evidence" value="ECO:0007669"/>
    <property type="project" value="UniProtKB-KW"/>
</dbReference>
<dbReference type="InterPro" id="IPR017972">
    <property type="entry name" value="Cyt_P450_CS"/>
</dbReference>
<dbReference type="KEGG" id="cin:108949918"/>
<dbReference type="PROSITE" id="PS00086">
    <property type="entry name" value="CYTOCHROME_P450"/>
    <property type="match status" value="1"/>
</dbReference>
<dbReference type="STRING" id="7719.ENSCINP00000036093"/>
<comment type="similarity">
    <text evidence="1 8">Belongs to the cytochrome P450 family.</text>
</comment>
<dbReference type="Ensembl" id="ENSCINT00000031631.1">
    <property type="protein sequence ID" value="ENSCINP00000036093.1"/>
    <property type="gene ID" value="ENSCING00000021786.1"/>
</dbReference>
<keyword evidence="5 7" id="KW-0408">Iron</keyword>
<dbReference type="Gene3D" id="1.10.630.10">
    <property type="entry name" value="Cytochrome P450"/>
    <property type="match status" value="1"/>
</dbReference>